<accession>X0TAY6</accession>
<dbReference type="AlphaFoldDB" id="X0TAY6"/>
<protein>
    <submittedName>
        <fullName evidence="1">Uncharacterized protein</fullName>
    </submittedName>
</protein>
<proteinExistence type="predicted"/>
<dbReference type="EMBL" id="BARS01010156">
    <property type="protein sequence ID" value="GAF90369.1"/>
    <property type="molecule type" value="Genomic_DNA"/>
</dbReference>
<organism evidence="1">
    <name type="scientific">marine sediment metagenome</name>
    <dbReference type="NCBI Taxonomy" id="412755"/>
    <lineage>
        <taxon>unclassified sequences</taxon>
        <taxon>metagenomes</taxon>
        <taxon>ecological metagenomes</taxon>
    </lineage>
</organism>
<reference evidence="1" key="1">
    <citation type="journal article" date="2014" name="Front. Microbiol.">
        <title>High frequency of phylogenetically diverse reductive dehalogenase-homologous genes in deep subseafloor sedimentary metagenomes.</title>
        <authorList>
            <person name="Kawai M."/>
            <person name="Futagami T."/>
            <person name="Toyoda A."/>
            <person name="Takaki Y."/>
            <person name="Nishi S."/>
            <person name="Hori S."/>
            <person name="Arai W."/>
            <person name="Tsubouchi T."/>
            <person name="Morono Y."/>
            <person name="Uchiyama I."/>
            <person name="Ito T."/>
            <person name="Fujiyama A."/>
            <person name="Inagaki F."/>
            <person name="Takami H."/>
        </authorList>
    </citation>
    <scope>NUCLEOTIDE SEQUENCE</scope>
    <source>
        <strain evidence="1">Expedition CK06-06</strain>
    </source>
</reference>
<gene>
    <name evidence="1" type="ORF">S01H1_18904</name>
</gene>
<evidence type="ECO:0000313" key="1">
    <source>
        <dbReference type="EMBL" id="GAF90369.1"/>
    </source>
</evidence>
<sequence length="228" mass="27144">NKLWFQMLETGEKLKKLGYEETYTKPNLFLKKIKFTSEENGEKREEVVFASLMGTDIIPIWDDPRPYVWKSKNLPFKYFLPEFILLKRAGCSPRGSFYDECEPGGWMFGLDGIPSGYCKRCGKDILNLVNWEILNEDFFKLYRKGIHQNIEVNYCETCKNIEYAMREYRLQHVEDFKICELCGIKDAQIKHHITYNPEKVIRVCRSCHGKIHHKEFPNPLWKEKRNQD</sequence>
<name>X0TAY6_9ZZZZ</name>
<comment type="caution">
    <text evidence="1">The sequence shown here is derived from an EMBL/GenBank/DDBJ whole genome shotgun (WGS) entry which is preliminary data.</text>
</comment>
<feature type="non-terminal residue" evidence="1">
    <location>
        <position position="1"/>
    </location>
</feature>